<dbReference type="Proteomes" id="UP000240572">
    <property type="component" value="Unassembled WGS sequence"/>
</dbReference>
<dbReference type="OrthoDB" id="2922403at2"/>
<protein>
    <submittedName>
        <fullName evidence="1">3-hydroxymyristoyl/3-hydroxydecanoyl-(Acyl carrier protein) dehydratase</fullName>
    </submittedName>
</protein>
<organism evidence="1 2">
    <name type="scientific">Taibaiella chishuiensis</name>
    <dbReference type="NCBI Taxonomy" id="1434707"/>
    <lineage>
        <taxon>Bacteria</taxon>
        <taxon>Pseudomonadati</taxon>
        <taxon>Bacteroidota</taxon>
        <taxon>Chitinophagia</taxon>
        <taxon>Chitinophagales</taxon>
        <taxon>Chitinophagaceae</taxon>
        <taxon>Taibaiella</taxon>
    </lineage>
</organism>
<gene>
    <name evidence="1" type="ORF">B0I18_104240</name>
</gene>
<sequence>MKYIPQGPPFVMIDELLRTGDTETLTAFTVREGHLFVDNGHFTEPGLMENMAQTAAAGMGKKAEDNQEPVRVGFIGAIKNWQLHRLPVIGDTLNTRISVLHQVMNAHIVQAVITCGGAPVAEAEFKIFLQEA</sequence>
<dbReference type="EMBL" id="PYGD01000004">
    <property type="protein sequence ID" value="PSK92142.1"/>
    <property type="molecule type" value="Genomic_DNA"/>
</dbReference>
<proteinExistence type="predicted"/>
<accession>A0A2P8D4K7</accession>
<keyword evidence="2" id="KW-1185">Reference proteome</keyword>
<dbReference type="Gene3D" id="3.10.129.10">
    <property type="entry name" value="Hotdog Thioesterase"/>
    <property type="match status" value="1"/>
</dbReference>
<dbReference type="AlphaFoldDB" id="A0A2P8D4K7"/>
<dbReference type="Pfam" id="PF22817">
    <property type="entry name" value="ApeP-like"/>
    <property type="match status" value="1"/>
</dbReference>
<reference evidence="1 2" key="1">
    <citation type="submission" date="2018-03" db="EMBL/GenBank/DDBJ databases">
        <title>Genomic Encyclopedia of Type Strains, Phase III (KMG-III): the genomes of soil and plant-associated and newly described type strains.</title>
        <authorList>
            <person name="Whitman W."/>
        </authorList>
    </citation>
    <scope>NUCLEOTIDE SEQUENCE [LARGE SCALE GENOMIC DNA]</scope>
    <source>
        <strain evidence="1 2">CGMCC 1.12700</strain>
    </source>
</reference>
<evidence type="ECO:0000313" key="2">
    <source>
        <dbReference type="Proteomes" id="UP000240572"/>
    </source>
</evidence>
<dbReference type="RefSeq" id="WP_106523205.1">
    <property type="nucleotide sequence ID" value="NZ_PYGD01000004.1"/>
</dbReference>
<comment type="caution">
    <text evidence="1">The sequence shown here is derived from an EMBL/GenBank/DDBJ whole genome shotgun (WGS) entry which is preliminary data.</text>
</comment>
<dbReference type="InterPro" id="IPR016776">
    <property type="entry name" value="ApeP-like_dehydratase"/>
</dbReference>
<dbReference type="SUPFAM" id="SSF54637">
    <property type="entry name" value="Thioesterase/thiol ester dehydrase-isomerase"/>
    <property type="match status" value="1"/>
</dbReference>
<dbReference type="InterPro" id="IPR029069">
    <property type="entry name" value="HotDog_dom_sf"/>
</dbReference>
<name>A0A2P8D4K7_9BACT</name>
<evidence type="ECO:0000313" key="1">
    <source>
        <dbReference type="EMBL" id="PSK92142.1"/>
    </source>
</evidence>